<evidence type="ECO:0000313" key="1">
    <source>
        <dbReference type="EMBL" id="SDB03545.1"/>
    </source>
</evidence>
<sequence length="72" mass="8096">MSNQAKIGGILKPGTLFYREYKGEITDYYGNYYVLSIANMSTPVVRSLQTGKYFALPFHDIVKLAQEAGIDE</sequence>
<gene>
    <name evidence="1" type="ORF">SAMN05660653_00159</name>
</gene>
<dbReference type="Proteomes" id="UP000198771">
    <property type="component" value="Unassembled WGS sequence"/>
</dbReference>
<proteinExistence type="predicted"/>
<name>A0A1G6A560_9BACT</name>
<dbReference type="STRING" id="617002.SAMN05660653_00159"/>
<keyword evidence="2" id="KW-1185">Reference proteome</keyword>
<reference evidence="1 2" key="1">
    <citation type="submission" date="2016-10" db="EMBL/GenBank/DDBJ databases">
        <authorList>
            <person name="de Groot N.N."/>
        </authorList>
    </citation>
    <scope>NUCLEOTIDE SEQUENCE [LARGE SCALE GENOMIC DNA]</scope>
    <source>
        <strain evidence="1 2">ASO4-2</strain>
    </source>
</reference>
<evidence type="ECO:0000313" key="2">
    <source>
        <dbReference type="Proteomes" id="UP000198771"/>
    </source>
</evidence>
<accession>A0A1G6A560</accession>
<dbReference type="EMBL" id="FMXO01000001">
    <property type="protein sequence ID" value="SDB03545.1"/>
    <property type="molecule type" value="Genomic_DNA"/>
</dbReference>
<protein>
    <submittedName>
        <fullName evidence="1">Uncharacterized protein</fullName>
    </submittedName>
</protein>
<dbReference type="RefSeq" id="WP_092116234.1">
    <property type="nucleotide sequence ID" value="NZ_FMXO01000001.1"/>
</dbReference>
<dbReference type="OrthoDB" id="8607276at2"/>
<dbReference type="AlphaFoldDB" id="A0A1G6A560"/>
<organism evidence="1 2">
    <name type="scientific">Desulfonatronum thiosulfatophilum</name>
    <dbReference type="NCBI Taxonomy" id="617002"/>
    <lineage>
        <taxon>Bacteria</taxon>
        <taxon>Pseudomonadati</taxon>
        <taxon>Thermodesulfobacteriota</taxon>
        <taxon>Desulfovibrionia</taxon>
        <taxon>Desulfovibrionales</taxon>
        <taxon>Desulfonatronaceae</taxon>
        <taxon>Desulfonatronum</taxon>
    </lineage>
</organism>